<protein>
    <submittedName>
        <fullName evidence="2">Uncharacterized protein</fullName>
    </submittedName>
</protein>
<organism evidence="2 3">
    <name type="scientific">Mycena alexandri</name>
    <dbReference type="NCBI Taxonomy" id="1745969"/>
    <lineage>
        <taxon>Eukaryota</taxon>
        <taxon>Fungi</taxon>
        <taxon>Dikarya</taxon>
        <taxon>Basidiomycota</taxon>
        <taxon>Agaricomycotina</taxon>
        <taxon>Agaricomycetes</taxon>
        <taxon>Agaricomycetidae</taxon>
        <taxon>Agaricales</taxon>
        <taxon>Marasmiineae</taxon>
        <taxon>Mycenaceae</taxon>
        <taxon>Mycena</taxon>
    </lineage>
</organism>
<evidence type="ECO:0000256" key="1">
    <source>
        <dbReference type="SAM" id="SignalP"/>
    </source>
</evidence>
<feature type="chain" id="PRO_5041978766" evidence="1">
    <location>
        <begin position="40"/>
        <end position="96"/>
    </location>
</feature>
<name>A0AAD6WM70_9AGAR</name>
<gene>
    <name evidence="2" type="ORF">C8F04DRAFT_1147540</name>
</gene>
<reference evidence="2" key="1">
    <citation type="submission" date="2023-03" db="EMBL/GenBank/DDBJ databases">
        <title>Massive genome expansion in bonnet fungi (Mycena s.s.) driven by repeated elements and novel gene families across ecological guilds.</title>
        <authorList>
            <consortium name="Lawrence Berkeley National Laboratory"/>
            <person name="Harder C.B."/>
            <person name="Miyauchi S."/>
            <person name="Viragh M."/>
            <person name="Kuo A."/>
            <person name="Thoen E."/>
            <person name="Andreopoulos B."/>
            <person name="Lu D."/>
            <person name="Skrede I."/>
            <person name="Drula E."/>
            <person name="Henrissat B."/>
            <person name="Morin E."/>
            <person name="Kohler A."/>
            <person name="Barry K."/>
            <person name="LaButti K."/>
            <person name="Morin E."/>
            <person name="Salamov A."/>
            <person name="Lipzen A."/>
            <person name="Mereny Z."/>
            <person name="Hegedus B."/>
            <person name="Baldrian P."/>
            <person name="Stursova M."/>
            <person name="Weitz H."/>
            <person name="Taylor A."/>
            <person name="Grigoriev I.V."/>
            <person name="Nagy L.G."/>
            <person name="Martin F."/>
            <person name="Kauserud H."/>
        </authorList>
    </citation>
    <scope>NUCLEOTIDE SEQUENCE</scope>
    <source>
        <strain evidence="2">CBHHK200</strain>
    </source>
</reference>
<dbReference type="Proteomes" id="UP001218188">
    <property type="component" value="Unassembled WGS sequence"/>
</dbReference>
<keyword evidence="3" id="KW-1185">Reference proteome</keyword>
<proteinExistence type="predicted"/>
<feature type="signal peptide" evidence="1">
    <location>
        <begin position="1"/>
        <end position="39"/>
    </location>
</feature>
<evidence type="ECO:0000313" key="3">
    <source>
        <dbReference type="Proteomes" id="UP001218188"/>
    </source>
</evidence>
<comment type="caution">
    <text evidence="2">The sequence shown here is derived from an EMBL/GenBank/DDBJ whole genome shotgun (WGS) entry which is preliminary data.</text>
</comment>
<accession>A0AAD6WM70</accession>
<evidence type="ECO:0000313" key="2">
    <source>
        <dbReference type="EMBL" id="KAJ7019433.1"/>
    </source>
</evidence>
<dbReference type="AlphaFoldDB" id="A0AAD6WM70"/>
<dbReference type="EMBL" id="JARJCM010000293">
    <property type="protein sequence ID" value="KAJ7019433.1"/>
    <property type="molecule type" value="Genomic_DNA"/>
</dbReference>
<keyword evidence="1" id="KW-0732">Signal</keyword>
<sequence length="96" mass="10363">MRKRASHHMVLKQFQFFFFSFLLLTRFAVSAISSSGVSARPVVNDLNTSDLAVDRDSGNVSLIFGKYASQAGGSFGVYLSGASHPHECACGAFNII</sequence>